<feature type="domain" description="Reverse transcriptase Ty1/copia-type" evidence="1">
    <location>
        <begin position="182"/>
        <end position="251"/>
    </location>
</feature>
<evidence type="ECO:0000313" key="3">
    <source>
        <dbReference type="Proteomes" id="UP001151760"/>
    </source>
</evidence>
<evidence type="ECO:0000313" key="2">
    <source>
        <dbReference type="EMBL" id="GJT53682.1"/>
    </source>
</evidence>
<protein>
    <submittedName>
        <fullName evidence="2">Retrovirus-related pol polyprotein from transposon TNT 1-94</fullName>
    </submittedName>
</protein>
<dbReference type="EMBL" id="BQNB010016608">
    <property type="protein sequence ID" value="GJT53682.1"/>
    <property type="molecule type" value="Genomic_DNA"/>
</dbReference>
<accession>A0ABQ5ET51</accession>
<organism evidence="2 3">
    <name type="scientific">Tanacetum coccineum</name>
    <dbReference type="NCBI Taxonomy" id="301880"/>
    <lineage>
        <taxon>Eukaryota</taxon>
        <taxon>Viridiplantae</taxon>
        <taxon>Streptophyta</taxon>
        <taxon>Embryophyta</taxon>
        <taxon>Tracheophyta</taxon>
        <taxon>Spermatophyta</taxon>
        <taxon>Magnoliopsida</taxon>
        <taxon>eudicotyledons</taxon>
        <taxon>Gunneridae</taxon>
        <taxon>Pentapetalae</taxon>
        <taxon>asterids</taxon>
        <taxon>campanulids</taxon>
        <taxon>Asterales</taxon>
        <taxon>Asteraceae</taxon>
        <taxon>Asteroideae</taxon>
        <taxon>Anthemideae</taxon>
        <taxon>Anthemidinae</taxon>
        <taxon>Tanacetum</taxon>
    </lineage>
</organism>
<evidence type="ECO:0000259" key="1">
    <source>
        <dbReference type="Pfam" id="PF07727"/>
    </source>
</evidence>
<name>A0ABQ5ET51_9ASTR</name>
<reference evidence="2" key="2">
    <citation type="submission" date="2022-01" db="EMBL/GenBank/DDBJ databases">
        <authorList>
            <person name="Yamashiro T."/>
            <person name="Shiraishi A."/>
            <person name="Satake H."/>
            <person name="Nakayama K."/>
        </authorList>
    </citation>
    <scope>NUCLEOTIDE SEQUENCE</scope>
</reference>
<reference evidence="2" key="1">
    <citation type="journal article" date="2022" name="Int. J. Mol. Sci.">
        <title>Draft Genome of Tanacetum Coccineum: Genomic Comparison of Closely Related Tanacetum-Family Plants.</title>
        <authorList>
            <person name="Yamashiro T."/>
            <person name="Shiraishi A."/>
            <person name="Nakayama K."/>
            <person name="Satake H."/>
        </authorList>
    </citation>
    <scope>NUCLEOTIDE SEQUENCE</scope>
</reference>
<proteinExistence type="predicted"/>
<dbReference type="InterPro" id="IPR013103">
    <property type="entry name" value="RVT_2"/>
</dbReference>
<dbReference type="Pfam" id="PF07727">
    <property type="entry name" value="RVT_2"/>
    <property type="match status" value="1"/>
</dbReference>
<keyword evidence="3" id="KW-1185">Reference proteome</keyword>
<sequence length="256" mass="29365">MFDEYFQPFQSVVSRVPPAVAPIPADITGTSLSTAIDQDAPSASTLLTTQETQSPVTKQCIEEQHQGTQNAQFDNDPFIDIFTPELSSKESSSRDVISSNLHQNNQPLEHINKWTKDHPLDNVIRNPPRHVSTRRQLQTNAIWCYFDAFLTKVEPKNFKEALKESRWIEAMQEGIHEFDRLQVWELVPHPNCIKLINLKWIFKVKLDEFGGVLKKKARLVAKGYHQEEGIDFEESFVSVARLEGIRIFIAMPPIRI</sequence>
<comment type="caution">
    <text evidence="2">The sequence shown here is derived from an EMBL/GenBank/DDBJ whole genome shotgun (WGS) entry which is preliminary data.</text>
</comment>
<gene>
    <name evidence="2" type="ORF">Tco_0988736</name>
</gene>
<dbReference type="Proteomes" id="UP001151760">
    <property type="component" value="Unassembled WGS sequence"/>
</dbReference>